<dbReference type="AlphaFoldDB" id="A0A068VC73"/>
<evidence type="ECO:0000313" key="2">
    <source>
        <dbReference type="Proteomes" id="UP000295252"/>
    </source>
</evidence>
<dbReference type="EMBL" id="HG739300">
    <property type="protein sequence ID" value="CDP18149.1"/>
    <property type="molecule type" value="Genomic_DNA"/>
</dbReference>
<protein>
    <submittedName>
        <fullName evidence="1">DH200=94 genomic scaffold, scaffold_216</fullName>
    </submittedName>
</protein>
<evidence type="ECO:0000313" key="1">
    <source>
        <dbReference type="EMBL" id="CDP18149.1"/>
    </source>
</evidence>
<dbReference type="Gramene" id="CDP18149">
    <property type="protein sequence ID" value="CDP18149"/>
    <property type="gene ID" value="GSCOC_T00013731001"/>
</dbReference>
<sequence length="80" mass="9212">MLTIHCCSLASFISVISFSYSRSFLQSRREVKVCMGCEDFLSDKAALKQSIRFKSSSKTTHMFPNKFNGFDSFSKKPKRR</sequence>
<organism evidence="1 2">
    <name type="scientific">Coffea canephora</name>
    <name type="common">Robusta coffee</name>
    <dbReference type="NCBI Taxonomy" id="49390"/>
    <lineage>
        <taxon>Eukaryota</taxon>
        <taxon>Viridiplantae</taxon>
        <taxon>Streptophyta</taxon>
        <taxon>Embryophyta</taxon>
        <taxon>Tracheophyta</taxon>
        <taxon>Spermatophyta</taxon>
        <taxon>Magnoliopsida</taxon>
        <taxon>eudicotyledons</taxon>
        <taxon>Gunneridae</taxon>
        <taxon>Pentapetalae</taxon>
        <taxon>asterids</taxon>
        <taxon>lamiids</taxon>
        <taxon>Gentianales</taxon>
        <taxon>Rubiaceae</taxon>
        <taxon>Ixoroideae</taxon>
        <taxon>Gardenieae complex</taxon>
        <taxon>Bertiereae - Coffeeae clade</taxon>
        <taxon>Coffeeae</taxon>
        <taxon>Coffea</taxon>
    </lineage>
</organism>
<keyword evidence="2" id="KW-1185">Reference proteome</keyword>
<gene>
    <name evidence="1" type="ORF">GSCOC_T00013731001</name>
</gene>
<proteinExistence type="predicted"/>
<reference evidence="2" key="1">
    <citation type="journal article" date="2014" name="Science">
        <title>The coffee genome provides insight into the convergent evolution of caffeine biosynthesis.</title>
        <authorList>
            <person name="Denoeud F."/>
            <person name="Carretero-Paulet L."/>
            <person name="Dereeper A."/>
            <person name="Droc G."/>
            <person name="Guyot R."/>
            <person name="Pietrella M."/>
            <person name="Zheng C."/>
            <person name="Alberti A."/>
            <person name="Anthony F."/>
            <person name="Aprea G."/>
            <person name="Aury J.M."/>
            <person name="Bento P."/>
            <person name="Bernard M."/>
            <person name="Bocs S."/>
            <person name="Campa C."/>
            <person name="Cenci A."/>
            <person name="Combes M.C."/>
            <person name="Crouzillat D."/>
            <person name="Da Silva C."/>
            <person name="Daddiego L."/>
            <person name="De Bellis F."/>
            <person name="Dussert S."/>
            <person name="Garsmeur O."/>
            <person name="Gayraud T."/>
            <person name="Guignon V."/>
            <person name="Jahn K."/>
            <person name="Jamilloux V."/>
            <person name="Joet T."/>
            <person name="Labadie K."/>
            <person name="Lan T."/>
            <person name="Leclercq J."/>
            <person name="Lepelley M."/>
            <person name="Leroy T."/>
            <person name="Li L.T."/>
            <person name="Librado P."/>
            <person name="Lopez L."/>
            <person name="Munoz A."/>
            <person name="Noel B."/>
            <person name="Pallavicini A."/>
            <person name="Perrotta G."/>
            <person name="Poncet V."/>
            <person name="Pot D."/>
            <person name="Priyono X."/>
            <person name="Rigoreau M."/>
            <person name="Rouard M."/>
            <person name="Rozas J."/>
            <person name="Tranchant-Dubreuil C."/>
            <person name="VanBuren R."/>
            <person name="Zhang Q."/>
            <person name="Andrade A.C."/>
            <person name="Argout X."/>
            <person name="Bertrand B."/>
            <person name="de Kochko A."/>
            <person name="Graziosi G."/>
            <person name="Henry R.J."/>
            <person name="Jayarama X."/>
            <person name="Ming R."/>
            <person name="Nagai C."/>
            <person name="Rounsley S."/>
            <person name="Sankoff D."/>
            <person name="Giuliano G."/>
            <person name="Albert V.A."/>
            <person name="Wincker P."/>
            <person name="Lashermes P."/>
        </authorList>
    </citation>
    <scope>NUCLEOTIDE SEQUENCE [LARGE SCALE GENOMIC DNA]</scope>
    <source>
        <strain evidence="2">cv. DH200-94</strain>
    </source>
</reference>
<dbReference type="Proteomes" id="UP000295252">
    <property type="component" value="Unassembled WGS sequence"/>
</dbReference>
<name>A0A068VC73_COFCA</name>
<dbReference type="InParanoid" id="A0A068VC73"/>
<accession>A0A068VC73</accession>